<evidence type="ECO:0000256" key="3">
    <source>
        <dbReference type="RuleBase" id="RU003694"/>
    </source>
</evidence>
<evidence type="ECO:0000256" key="1">
    <source>
        <dbReference type="ARBA" id="ARBA00008467"/>
    </source>
</evidence>
<dbReference type="HOGENOM" id="CLU_000022_69_0_11"/>
<keyword evidence="2 3" id="KW-0808">Transferase</keyword>
<evidence type="ECO:0000313" key="8">
    <source>
        <dbReference type="Proteomes" id="UP000215043"/>
    </source>
</evidence>
<dbReference type="Proteomes" id="UP000215043">
    <property type="component" value="Chromosome"/>
</dbReference>
<comment type="similarity">
    <text evidence="1 3">Belongs to the thiolase-like superfamily. Beta-ketoacyl-ACP synthases family.</text>
</comment>
<dbReference type="InterPro" id="IPR014031">
    <property type="entry name" value="Ketoacyl_synth_C"/>
</dbReference>
<dbReference type="InterPro" id="IPR014030">
    <property type="entry name" value="Ketoacyl_synth_N"/>
</dbReference>
<dbReference type="SUPFAM" id="SSF53901">
    <property type="entry name" value="Thiolase-like"/>
    <property type="match status" value="2"/>
</dbReference>
<reference evidence="5 8" key="2">
    <citation type="submission" date="2017-08" db="EMBL/GenBank/DDBJ databases">
        <title>The complete genome sequence of moderately halophilic actinomycete Actinopolyspora erythraea YIM 90600, the producer of novel erythromycin, novel actinopolysporins A-C and tubercidin.</title>
        <authorList>
            <person name="Yin M."/>
            <person name="Tang S."/>
        </authorList>
    </citation>
    <scope>NUCLEOTIDE SEQUENCE [LARGE SCALE GENOMIC DNA]</scope>
    <source>
        <strain evidence="5 8">YIM 90600</strain>
    </source>
</reference>
<organism evidence="5 8">
    <name type="scientific">Actinopolyspora erythraea</name>
    <dbReference type="NCBI Taxonomy" id="414996"/>
    <lineage>
        <taxon>Bacteria</taxon>
        <taxon>Bacillati</taxon>
        <taxon>Actinomycetota</taxon>
        <taxon>Actinomycetes</taxon>
        <taxon>Actinopolysporales</taxon>
        <taxon>Actinopolysporaceae</taxon>
        <taxon>Actinopolyspora</taxon>
    </lineage>
</organism>
<dbReference type="Pfam" id="PF00109">
    <property type="entry name" value="ketoacyl-synt"/>
    <property type="match status" value="1"/>
</dbReference>
<evidence type="ECO:0000313" key="5">
    <source>
        <dbReference type="EMBL" id="ASU79899.1"/>
    </source>
</evidence>
<dbReference type="EMBL" id="JPMV01000012">
    <property type="protein sequence ID" value="KGI82384.1"/>
    <property type="molecule type" value="Genomic_DNA"/>
</dbReference>
<evidence type="ECO:0000259" key="4">
    <source>
        <dbReference type="PROSITE" id="PS52004"/>
    </source>
</evidence>
<dbReference type="Gene3D" id="3.40.47.10">
    <property type="match status" value="1"/>
</dbReference>
<dbReference type="GO" id="GO:0004315">
    <property type="term" value="F:3-oxoacyl-[acyl-carrier-protein] synthase activity"/>
    <property type="evidence" value="ECO:0007669"/>
    <property type="project" value="TreeGrafter"/>
</dbReference>
<dbReference type="InterPro" id="IPR016039">
    <property type="entry name" value="Thiolase-like"/>
</dbReference>
<evidence type="ECO:0000313" key="7">
    <source>
        <dbReference type="Proteomes" id="UP000029737"/>
    </source>
</evidence>
<name>A0A099D8N2_9ACTN</name>
<dbReference type="InterPro" id="IPR000794">
    <property type="entry name" value="Beta-ketoacyl_synthase"/>
</dbReference>
<sequence length="384" mass="40030">MTVGITGLGAVAGVGTDVDTVFEELSSGRDALAEMRGFDRTRYNAQRLFEIDDRPAPGADVPRRATGFLLRAVEEALVDAGIDLDGSCPGPTGIPVLVGTGLRELRSAELWWRGEAEFRSEHLHFGTALRRRLGTADTHTLSGACSASLYALALGTDLIELGEAETVVVAGADVITESMFGLTDRFQPVPTEGLRPFDQERKGAIMGEGAAAVVLRASDPVGAGPRASVRSVGINCDAHHVTAPDPDGVAESIRQAHRRAAVEPSDVDMVMLHATGTPMNDKVEAESLHRVFGGSVGRPLVTGIKSMTGHTSGSAGLLGLVTAVRSLETGVVPPITGLTTPTPEAEGIRLVSERSATESMSLAQVHAFGFGGVNAVAILEVAGR</sequence>
<dbReference type="Proteomes" id="UP000029737">
    <property type="component" value="Unassembled WGS sequence"/>
</dbReference>
<dbReference type="InterPro" id="IPR020841">
    <property type="entry name" value="PKS_Beta-ketoAc_synthase_dom"/>
</dbReference>
<dbReference type="EMBL" id="CP022752">
    <property type="protein sequence ID" value="ASU79899.1"/>
    <property type="molecule type" value="Genomic_DNA"/>
</dbReference>
<keyword evidence="7" id="KW-1185">Reference proteome</keyword>
<protein>
    <submittedName>
        <fullName evidence="5">3-oxoacyl-ACP synthase</fullName>
    </submittedName>
</protein>
<dbReference type="AlphaFoldDB" id="A0A099D8N2"/>
<dbReference type="PANTHER" id="PTHR11712:SF347">
    <property type="entry name" value="BETA KETOACYL-ACYL CARRIER PROTEIN SYNTHASE"/>
    <property type="match status" value="1"/>
</dbReference>
<evidence type="ECO:0000313" key="6">
    <source>
        <dbReference type="EMBL" id="KGI82384.1"/>
    </source>
</evidence>
<dbReference type="GO" id="GO:0006633">
    <property type="term" value="P:fatty acid biosynthetic process"/>
    <property type="evidence" value="ECO:0007669"/>
    <property type="project" value="TreeGrafter"/>
</dbReference>
<feature type="domain" description="Ketosynthase family 3 (KS3)" evidence="4">
    <location>
        <begin position="1"/>
        <end position="381"/>
    </location>
</feature>
<dbReference type="PANTHER" id="PTHR11712">
    <property type="entry name" value="POLYKETIDE SYNTHASE-RELATED"/>
    <property type="match status" value="1"/>
</dbReference>
<dbReference type="SMART" id="SM00825">
    <property type="entry name" value="PKS_KS"/>
    <property type="match status" value="1"/>
</dbReference>
<dbReference type="Pfam" id="PF02801">
    <property type="entry name" value="Ketoacyl-synt_C"/>
    <property type="match status" value="1"/>
</dbReference>
<dbReference type="PROSITE" id="PS52004">
    <property type="entry name" value="KS3_2"/>
    <property type="match status" value="1"/>
</dbReference>
<dbReference type="OrthoDB" id="9808669at2"/>
<gene>
    <name evidence="5" type="ORF">CDG81_18350</name>
    <name evidence="6" type="ORF">IL38_06575</name>
</gene>
<dbReference type="KEGG" id="aey:CDG81_18350"/>
<evidence type="ECO:0000256" key="2">
    <source>
        <dbReference type="ARBA" id="ARBA00022679"/>
    </source>
</evidence>
<accession>A0A099D8N2</accession>
<dbReference type="RefSeq" id="WP_043570886.1">
    <property type="nucleotide sequence ID" value="NZ_CP022752.1"/>
</dbReference>
<reference evidence="6 7" key="1">
    <citation type="journal article" date="2014" name="PLoS ONE">
        <title>Identification and Characterization of a New Erythromycin Biosynthetic Gene Cluster in Actinopolyspora erythraea YIM90600, a Novel Erythronolide-Producing Halophilic Actinomycete Isolated from Salt Field.</title>
        <authorList>
            <person name="Chen D."/>
            <person name="Feng J."/>
            <person name="Huang L."/>
            <person name="Zhang Q."/>
            <person name="Wu J."/>
            <person name="Zhu X."/>
            <person name="Duan Y."/>
            <person name="Xu Z."/>
        </authorList>
    </citation>
    <scope>NUCLEOTIDE SEQUENCE [LARGE SCALE GENOMIC DNA]</scope>
    <source>
        <strain evidence="6 7">YIM90600</strain>
    </source>
</reference>
<proteinExistence type="inferred from homology"/>
<dbReference type="eggNOG" id="COG0304">
    <property type="taxonomic scope" value="Bacteria"/>
</dbReference>